<evidence type="ECO:0000313" key="3">
    <source>
        <dbReference type="EMBL" id="KAG1312960.1"/>
    </source>
</evidence>
<proteinExistence type="predicted"/>
<feature type="transmembrane region" description="Helical" evidence="2">
    <location>
        <begin position="255"/>
        <end position="275"/>
    </location>
</feature>
<feature type="region of interest" description="Disordered" evidence="1">
    <location>
        <begin position="89"/>
        <end position="184"/>
    </location>
</feature>
<dbReference type="Proteomes" id="UP000716291">
    <property type="component" value="Unassembled WGS sequence"/>
</dbReference>
<feature type="region of interest" description="Disordered" evidence="1">
    <location>
        <begin position="1"/>
        <end position="26"/>
    </location>
</feature>
<sequence>MEHPIPYPSQSTPINNSISVNTETRPRRHTITRPDSAMALLSDIEDNDDEIEQQETFDRISGILTSLIQEANEAVQGIEKERVQLLRKSTSTTFSKRSSKTPKTLTSINLARQSSEPKRSRKARTSHVPGTHVRIPSTSSTNSSASHHSALFSPTSTTSSSSSHSSSSTINLSPTPSLKKSVFRHTTLRPRSCSTLNFPQRRSFTPRSTKRATNHGVEESIKESFQRLDSSIALVDSLSRDLATASSVQPLDTRFTLLLLVPLLHIPHSLITMIFDFCTSPSPTGSLYNRTMTSFSVSSMIFWACIFTFTNLMVDQVAPKQWILNRIRRTSLPGSYIKERGIKRLWIPQSGLIKSQSAFIKRRNSI</sequence>
<feature type="compositionally biased region" description="Polar residues" evidence="1">
    <location>
        <begin position="8"/>
        <end position="23"/>
    </location>
</feature>
<feature type="region of interest" description="Disordered" evidence="1">
    <location>
        <begin position="196"/>
        <end position="218"/>
    </location>
</feature>
<name>A0A9P6XFV0_RHIOR</name>
<dbReference type="EMBL" id="JAANQT010000233">
    <property type="protein sequence ID" value="KAG1312960.1"/>
    <property type="molecule type" value="Genomic_DNA"/>
</dbReference>
<accession>A0A9P6XFV0</accession>
<feature type="compositionally biased region" description="Polar residues" evidence="1">
    <location>
        <begin position="105"/>
        <end position="114"/>
    </location>
</feature>
<dbReference type="AlphaFoldDB" id="A0A9P6XFV0"/>
<dbReference type="OrthoDB" id="2287922at2759"/>
<evidence type="ECO:0000256" key="1">
    <source>
        <dbReference type="SAM" id="MobiDB-lite"/>
    </source>
</evidence>
<protein>
    <submittedName>
        <fullName evidence="3">Uncharacterized protein</fullName>
    </submittedName>
</protein>
<keyword evidence="2" id="KW-1133">Transmembrane helix</keyword>
<evidence type="ECO:0000256" key="2">
    <source>
        <dbReference type="SAM" id="Phobius"/>
    </source>
</evidence>
<comment type="caution">
    <text evidence="3">The sequence shown here is derived from an EMBL/GenBank/DDBJ whole genome shotgun (WGS) entry which is preliminary data.</text>
</comment>
<gene>
    <name evidence="3" type="ORF">G6F64_002620</name>
</gene>
<keyword evidence="2" id="KW-0812">Transmembrane</keyword>
<keyword evidence="2" id="KW-0472">Membrane</keyword>
<feature type="compositionally biased region" description="Low complexity" evidence="1">
    <location>
        <begin position="137"/>
        <end position="178"/>
    </location>
</feature>
<reference evidence="3" key="1">
    <citation type="journal article" date="2020" name="Microb. Genom.">
        <title>Genetic diversity of clinical and environmental Mucorales isolates obtained from an investigation of mucormycosis cases among solid organ transplant recipients.</title>
        <authorList>
            <person name="Nguyen M.H."/>
            <person name="Kaul D."/>
            <person name="Muto C."/>
            <person name="Cheng S.J."/>
            <person name="Richter R.A."/>
            <person name="Bruno V.M."/>
            <person name="Liu G."/>
            <person name="Beyhan S."/>
            <person name="Sundermann A.J."/>
            <person name="Mounaud S."/>
            <person name="Pasculle A.W."/>
            <person name="Nierman W.C."/>
            <person name="Driscoll E."/>
            <person name="Cumbie R."/>
            <person name="Clancy C.J."/>
            <person name="Dupont C.L."/>
        </authorList>
    </citation>
    <scope>NUCLEOTIDE SEQUENCE</scope>
    <source>
        <strain evidence="3">GL11</strain>
    </source>
</reference>
<organism evidence="3 4">
    <name type="scientific">Rhizopus oryzae</name>
    <name type="common">Mucormycosis agent</name>
    <name type="synonym">Rhizopus arrhizus var. delemar</name>
    <dbReference type="NCBI Taxonomy" id="64495"/>
    <lineage>
        <taxon>Eukaryota</taxon>
        <taxon>Fungi</taxon>
        <taxon>Fungi incertae sedis</taxon>
        <taxon>Mucoromycota</taxon>
        <taxon>Mucoromycotina</taxon>
        <taxon>Mucoromycetes</taxon>
        <taxon>Mucorales</taxon>
        <taxon>Mucorineae</taxon>
        <taxon>Rhizopodaceae</taxon>
        <taxon>Rhizopus</taxon>
    </lineage>
</organism>
<keyword evidence="4" id="KW-1185">Reference proteome</keyword>
<feature type="compositionally biased region" description="Low complexity" evidence="1">
    <location>
        <begin position="89"/>
        <end position="104"/>
    </location>
</feature>
<feature type="transmembrane region" description="Helical" evidence="2">
    <location>
        <begin position="295"/>
        <end position="314"/>
    </location>
</feature>
<feature type="compositionally biased region" description="Polar residues" evidence="1">
    <location>
        <begin position="196"/>
        <end position="207"/>
    </location>
</feature>
<evidence type="ECO:0000313" key="4">
    <source>
        <dbReference type="Proteomes" id="UP000716291"/>
    </source>
</evidence>